<reference evidence="2" key="4">
    <citation type="submission" date="2000-07" db="EMBL/GenBank/DDBJ databases">
        <authorList>
            <person name="Adachi J."/>
            <person name="Aizawa K."/>
            <person name="Akahira S."/>
            <person name="Akimura T."/>
            <person name="Arai A."/>
            <person name="Aono H."/>
            <person name="Arakawa T."/>
            <person name="Bono H."/>
            <person name="Carninci P."/>
            <person name="Fukuda S."/>
            <person name="Fukunishi Y."/>
            <person name="Furuno M."/>
            <person name="Hanagaki T."/>
            <person name="Hara A."/>
            <person name="Hayatsu N."/>
            <person name="Hiramoto K."/>
            <person name="Hiraoka T."/>
            <person name="Hori F."/>
            <person name="Imotani K."/>
            <person name="Ishii Y."/>
            <person name="Itoh M."/>
            <person name="Izawa M."/>
            <person name="Kasukawa T."/>
            <person name="Kato H."/>
            <person name="Kawai J."/>
            <person name="Kojima Y."/>
            <person name="Konno H."/>
            <person name="Kouda M."/>
            <person name="Koya S."/>
            <person name="Kurihara C."/>
            <person name="Matsuyama T."/>
            <person name="Miyazaki A."/>
            <person name="Nishi K."/>
            <person name="Nomura K."/>
            <person name="Numazaki R."/>
            <person name="Ohno M."/>
            <person name="Okazaki Y."/>
            <person name="Okido T."/>
            <person name="Owa C."/>
            <person name="Saito H."/>
            <person name="Saito R."/>
            <person name="Sakai C."/>
            <person name="Sakai K."/>
            <person name="Sano H."/>
            <person name="Sasaki D."/>
            <person name="Shibata K."/>
            <person name="Shibata Y."/>
            <person name="Shinagawa A."/>
            <person name="Shiraki T."/>
            <person name="Sogabe Y."/>
            <person name="Suzuki H."/>
            <person name="Tagami M."/>
            <person name="Tagawa A."/>
            <person name="Takahashi F."/>
            <person name="Tanaka T."/>
            <person name="Tejima Y."/>
            <person name="Toya T."/>
            <person name="Yamamura T."/>
            <person name="Yasunishi A."/>
            <person name="Yoshida K."/>
            <person name="Yoshino M."/>
            <person name="Muramatsu M."/>
            <person name="Hayashizaki Y."/>
        </authorList>
    </citation>
    <scope>NUCLEOTIDE SEQUENCE</scope>
    <source>
        <strain evidence="2">C57BL/6J</strain>
        <tissue evidence="2">Kidney</tissue>
    </source>
</reference>
<protein>
    <submittedName>
        <fullName evidence="2">Uncharacterized protein</fullName>
    </submittedName>
</protein>
<dbReference type="AlphaFoldDB" id="Q9CW83"/>
<gene>
    <name evidence="3" type="primary">0610042G04Rik</name>
</gene>
<feature type="compositionally biased region" description="Pro residues" evidence="1">
    <location>
        <begin position="115"/>
        <end position="124"/>
    </location>
</feature>
<dbReference type="MGI" id="MGI:1915630">
    <property type="gene designation" value="0610042G04Rik"/>
</dbReference>
<reference evidence="2" key="8">
    <citation type="journal article" date="2005" name="Science">
        <title>Antisense Transcription in the Mammalian Transcriptome.</title>
        <authorList>
            <consortium name="RIKEN Genome Exploration Research Group and Genome Science Group (Genome Network Project Core Group) and the FANTOM Consortium"/>
        </authorList>
    </citation>
    <scope>NUCLEOTIDE SEQUENCE</scope>
    <source>
        <strain evidence="2">C57BL/6J</strain>
        <tissue evidence="2">Kidney</tissue>
    </source>
</reference>
<name>Q9CW83_MOUSE</name>
<reference evidence="2" key="1">
    <citation type="journal article" date="1999" name="Methods Enzymol.">
        <title>High-efficiency full-length cDNA cloning.</title>
        <authorList>
            <person name="Carninci P."/>
            <person name="Hayashizaki Y."/>
        </authorList>
    </citation>
    <scope>NUCLEOTIDE SEQUENCE</scope>
    <source>
        <strain evidence="2">C57BL/6J</strain>
        <tissue evidence="2">Kidney</tissue>
    </source>
</reference>
<reference evidence="2" key="6">
    <citation type="journal article" date="2002" name="Nature">
        <title>Analysis of the mouse transcriptome based on functional annotation of 60,770 full-length cDNAs.</title>
        <authorList>
            <consortium name="The FANTOM Consortium and the RIKEN Genome Exploration Research Group Phase I and II Team"/>
        </authorList>
    </citation>
    <scope>NUCLEOTIDE SEQUENCE</scope>
    <source>
        <strain evidence="2">C57BL/6J</strain>
        <tissue evidence="2">Kidney</tissue>
    </source>
</reference>
<evidence type="ECO:0000313" key="3">
    <source>
        <dbReference type="MGI" id="MGI:1915630"/>
    </source>
</evidence>
<reference evidence="2" key="3">
    <citation type="journal article" date="2000" name="Genome Res.">
        <title>RIKEN integrated sequence analysis (RISA) system--384-format sequencing pipeline with 384 multicapillary sequencer.</title>
        <authorList>
            <person name="Shibata K."/>
            <person name="Itoh M."/>
            <person name="Aizawa K."/>
            <person name="Nagaoka S."/>
            <person name="Sasaki N."/>
            <person name="Carninci P."/>
            <person name="Konno H."/>
            <person name="Akiyama J."/>
            <person name="Nishi K."/>
            <person name="Kitsunai T."/>
            <person name="Tashiro H."/>
            <person name="Itoh M."/>
            <person name="Sumi N."/>
            <person name="Ishii Y."/>
            <person name="Nakamura S."/>
            <person name="Hazama M."/>
            <person name="Nishine T."/>
            <person name="Harada A."/>
            <person name="Yamamoto R."/>
            <person name="Matsumoto H."/>
            <person name="Sakaguchi S."/>
            <person name="Ikegami T."/>
            <person name="Kashiwagi K."/>
            <person name="Fujiwake S."/>
            <person name="Inoue K."/>
            <person name="Togawa Y."/>
            <person name="Izawa M."/>
            <person name="Ohara E."/>
            <person name="Watahiki M."/>
            <person name="Yoneda Y."/>
            <person name="Ishikawa T."/>
            <person name="Ozawa K."/>
            <person name="Tanaka T."/>
            <person name="Matsuura S."/>
            <person name="Kawai J."/>
            <person name="Okazaki Y."/>
            <person name="Muramatsu M."/>
            <person name="Inoue Y."/>
            <person name="Kira A."/>
            <person name="Hayashizaki Y."/>
        </authorList>
    </citation>
    <scope>NUCLEOTIDE SEQUENCE</scope>
    <source>
        <strain evidence="2">C57BL/6J</strain>
        <tissue evidence="2">Kidney</tissue>
    </source>
</reference>
<reference evidence="2" key="2">
    <citation type="journal article" date="2000" name="Genome Res.">
        <title>Normalization and subtraction of cap-trapper-selected cDNAs to prepare full-length cDNA libraries for rapid discovery of new genes.</title>
        <authorList>
            <person name="Carninci P."/>
            <person name="Shibata Y."/>
            <person name="Hayatsu N."/>
            <person name="Sugahara Y."/>
            <person name="Shibata K."/>
            <person name="Itoh M."/>
            <person name="Konno H."/>
            <person name="Okazaki Y."/>
            <person name="Muramatsu M."/>
            <person name="Hayashizaki Y."/>
        </authorList>
    </citation>
    <scope>NUCLEOTIDE SEQUENCE</scope>
    <source>
        <strain evidence="2">C57BL/6J</strain>
        <tissue evidence="2">Kidney</tissue>
    </source>
</reference>
<sequence>MTVSDFLRRGSTRRPGVKRTREPALRFPPVGHERRGRRAPGARSDVRACAGSTWKLSPAGPGPPAVCAVAASPRLGSDIVGSWGPRGPIWSHLCSSYSEPRLSPRHVKSPKSRDPAPPPEPPWPQALWESCRETDLPQPGHLAADGPATAWARSRGVGWVAALISRLRRINEIKSAGGPDLI</sequence>
<feature type="region of interest" description="Disordered" evidence="1">
    <location>
        <begin position="1"/>
        <end position="46"/>
    </location>
</feature>
<reference evidence="2" key="5">
    <citation type="journal article" date="2001" name="Nature">
        <title>Functional annotation of a full-length mouse cDNA collection.</title>
        <authorList>
            <consortium name="The RIKEN Genome Exploration Research Group Phase II Team and the FANTOM Consortium"/>
        </authorList>
    </citation>
    <scope>NUCLEOTIDE SEQUENCE</scope>
    <source>
        <strain evidence="2">C57BL/6J</strain>
        <tissue evidence="2">Kidney</tissue>
    </source>
</reference>
<dbReference type="AGR" id="MGI:1915630"/>
<dbReference type="EMBL" id="AK002909">
    <property type="protein sequence ID" value="BAB22449.1"/>
    <property type="molecule type" value="mRNA"/>
</dbReference>
<accession>Q9CW83</accession>
<proteinExistence type="evidence at transcript level"/>
<reference evidence="2" key="7">
    <citation type="journal article" date="2005" name="Science">
        <title>The Transcriptional Landscape of the Mammalian Genome.</title>
        <authorList>
            <consortium name="The FANTOM Consortium"/>
            <consortium name="Riken Genome Exploration Research Group and Genome Science Group (Genome Network Project Core Group)"/>
        </authorList>
    </citation>
    <scope>NUCLEOTIDE SEQUENCE</scope>
    <source>
        <strain evidence="2">C57BL/6J</strain>
        <tissue evidence="2">Kidney</tissue>
    </source>
</reference>
<evidence type="ECO:0000256" key="1">
    <source>
        <dbReference type="SAM" id="MobiDB-lite"/>
    </source>
</evidence>
<organism evidence="2">
    <name type="scientific">Mus musculus</name>
    <name type="common">Mouse</name>
    <dbReference type="NCBI Taxonomy" id="10090"/>
    <lineage>
        <taxon>Eukaryota</taxon>
        <taxon>Metazoa</taxon>
        <taxon>Chordata</taxon>
        <taxon>Craniata</taxon>
        <taxon>Vertebrata</taxon>
        <taxon>Euteleostomi</taxon>
        <taxon>Mammalia</taxon>
        <taxon>Eutheria</taxon>
        <taxon>Euarchontoglires</taxon>
        <taxon>Glires</taxon>
        <taxon>Rodentia</taxon>
        <taxon>Myomorpha</taxon>
        <taxon>Muroidea</taxon>
        <taxon>Muridae</taxon>
        <taxon>Murinae</taxon>
        <taxon>Mus</taxon>
        <taxon>Mus</taxon>
    </lineage>
</organism>
<feature type="region of interest" description="Disordered" evidence="1">
    <location>
        <begin position="99"/>
        <end position="126"/>
    </location>
</feature>
<feature type="non-terminal residue" evidence="2">
    <location>
        <position position="182"/>
    </location>
</feature>
<evidence type="ECO:0000313" key="2">
    <source>
        <dbReference type="EMBL" id="BAB22449.1"/>
    </source>
</evidence>